<accession>A0A919R3Z1</accession>
<gene>
    <name evidence="2" type="ORF">Sru01_15940</name>
</gene>
<name>A0A919R3Z1_9ACTN</name>
<feature type="region of interest" description="Disordered" evidence="1">
    <location>
        <begin position="27"/>
        <end position="54"/>
    </location>
</feature>
<comment type="caution">
    <text evidence="2">The sequence shown here is derived from an EMBL/GenBank/DDBJ whole genome shotgun (WGS) entry which is preliminary data.</text>
</comment>
<evidence type="ECO:0000313" key="2">
    <source>
        <dbReference type="EMBL" id="GII76612.1"/>
    </source>
</evidence>
<reference evidence="2" key="1">
    <citation type="submission" date="2021-01" db="EMBL/GenBank/DDBJ databases">
        <title>Whole genome shotgun sequence of Sphaerisporangium rufum NBRC 109079.</title>
        <authorList>
            <person name="Komaki H."/>
            <person name="Tamura T."/>
        </authorList>
    </citation>
    <scope>NUCLEOTIDE SEQUENCE</scope>
    <source>
        <strain evidence="2">NBRC 109079</strain>
    </source>
</reference>
<feature type="compositionally biased region" description="Pro residues" evidence="1">
    <location>
        <begin position="107"/>
        <end position="117"/>
    </location>
</feature>
<organism evidence="2 3">
    <name type="scientific">Sphaerisporangium rufum</name>
    <dbReference type="NCBI Taxonomy" id="1381558"/>
    <lineage>
        <taxon>Bacteria</taxon>
        <taxon>Bacillati</taxon>
        <taxon>Actinomycetota</taxon>
        <taxon>Actinomycetes</taxon>
        <taxon>Streptosporangiales</taxon>
        <taxon>Streptosporangiaceae</taxon>
        <taxon>Sphaerisporangium</taxon>
    </lineage>
</organism>
<keyword evidence="3" id="KW-1185">Reference proteome</keyword>
<dbReference type="EMBL" id="BOOU01000024">
    <property type="protein sequence ID" value="GII76612.1"/>
    <property type="molecule type" value="Genomic_DNA"/>
</dbReference>
<feature type="compositionally biased region" description="Low complexity" evidence="1">
    <location>
        <begin position="118"/>
        <end position="128"/>
    </location>
</feature>
<feature type="region of interest" description="Disordered" evidence="1">
    <location>
        <begin position="102"/>
        <end position="143"/>
    </location>
</feature>
<sequence length="255" mass="27296">MKITRNPGLPPPIVRGLAGLAAARAGRRDGRLGVPYDRLPAGASPGGPADDRRTDYITSVAEQARERRLRVRKRFIGEAGRQESALLQAAGLVNDLARRAAATDPAPAGPGNPPGTPEPRSLAEVTAARARRTAADRRRSAETELATARQALAGRLADYAGAVRRMRAEAEEVNSWAGQLVARYRRSLDHAYLTRQSTPGTSLPRWEPAPIRADSEEERLALSGDLLTLLPPKVREVIDEALGHLGRPIPEGGAG</sequence>
<proteinExistence type="predicted"/>
<dbReference type="Proteomes" id="UP000655287">
    <property type="component" value="Unassembled WGS sequence"/>
</dbReference>
<evidence type="ECO:0000256" key="1">
    <source>
        <dbReference type="SAM" id="MobiDB-lite"/>
    </source>
</evidence>
<dbReference type="AlphaFoldDB" id="A0A919R3Z1"/>
<feature type="compositionally biased region" description="Basic and acidic residues" evidence="1">
    <location>
        <begin position="133"/>
        <end position="142"/>
    </location>
</feature>
<protein>
    <submittedName>
        <fullName evidence="2">Uncharacterized protein</fullName>
    </submittedName>
</protein>
<evidence type="ECO:0000313" key="3">
    <source>
        <dbReference type="Proteomes" id="UP000655287"/>
    </source>
</evidence>
<dbReference type="RefSeq" id="WP_203983239.1">
    <property type="nucleotide sequence ID" value="NZ_BOOU01000024.1"/>
</dbReference>